<evidence type="ECO:0000256" key="1">
    <source>
        <dbReference type="SAM" id="Phobius"/>
    </source>
</evidence>
<evidence type="ECO:0000259" key="2">
    <source>
        <dbReference type="Pfam" id="PF12158"/>
    </source>
</evidence>
<feature type="transmembrane region" description="Helical" evidence="1">
    <location>
        <begin position="35"/>
        <end position="53"/>
    </location>
</feature>
<feature type="transmembrane region" description="Helical" evidence="1">
    <location>
        <begin position="12"/>
        <end position="29"/>
    </location>
</feature>
<dbReference type="RefSeq" id="WP_289402333.1">
    <property type="nucleotide sequence ID" value="NZ_JAQIBC010000008.1"/>
</dbReference>
<keyword evidence="4" id="KW-1185">Reference proteome</keyword>
<dbReference type="EMBL" id="JAQIBC010000008">
    <property type="protein sequence ID" value="MDM5264427.1"/>
    <property type="molecule type" value="Genomic_DNA"/>
</dbReference>
<keyword evidence="1" id="KW-0812">Transmembrane</keyword>
<protein>
    <submittedName>
        <fullName evidence="3">DUF3592 domain-containing protein</fullName>
    </submittedName>
</protein>
<keyword evidence="1" id="KW-0472">Membrane</keyword>
<dbReference type="InterPro" id="IPR021994">
    <property type="entry name" value="DUF3592"/>
</dbReference>
<dbReference type="Proteomes" id="UP001169066">
    <property type="component" value="Unassembled WGS sequence"/>
</dbReference>
<evidence type="ECO:0000313" key="4">
    <source>
        <dbReference type="Proteomes" id="UP001169066"/>
    </source>
</evidence>
<gene>
    <name evidence="3" type="ORF">PF327_09485</name>
</gene>
<organism evidence="3 4">
    <name type="scientific">Sulfurovum xiamenensis</name>
    <dbReference type="NCBI Taxonomy" id="3019066"/>
    <lineage>
        <taxon>Bacteria</taxon>
        <taxon>Pseudomonadati</taxon>
        <taxon>Campylobacterota</taxon>
        <taxon>Epsilonproteobacteria</taxon>
        <taxon>Campylobacterales</taxon>
        <taxon>Sulfurovaceae</taxon>
        <taxon>Sulfurovum</taxon>
    </lineage>
</organism>
<comment type="caution">
    <text evidence="3">The sequence shown here is derived from an EMBL/GenBank/DDBJ whole genome shotgun (WGS) entry which is preliminary data.</text>
</comment>
<sequence>MNKKNKTIDDRSLPWKVFGLVLFAFSYPFSYGTPLLNTFIPFVLGVALIYFSAKKITLFNLSQKWKNTDGKLLYKKVAIDNPYAREMVWSYFPYIKYSFNVKGRTYTSDNVAYYRELKSKPEQIENFISQLTEPNLLVYYNPQNPNESVLVPDMPLHRKIFWYFFLLIGIIALAISL</sequence>
<name>A0ABT7QUK7_9BACT</name>
<feature type="domain" description="DUF3592" evidence="2">
    <location>
        <begin position="89"/>
        <end position="154"/>
    </location>
</feature>
<feature type="transmembrane region" description="Helical" evidence="1">
    <location>
        <begin position="160"/>
        <end position="176"/>
    </location>
</feature>
<keyword evidence="1" id="KW-1133">Transmembrane helix</keyword>
<proteinExistence type="predicted"/>
<dbReference type="Pfam" id="PF12158">
    <property type="entry name" value="DUF3592"/>
    <property type="match status" value="1"/>
</dbReference>
<evidence type="ECO:0000313" key="3">
    <source>
        <dbReference type="EMBL" id="MDM5264427.1"/>
    </source>
</evidence>
<reference evidence="3" key="1">
    <citation type="submission" date="2023-01" db="EMBL/GenBank/DDBJ databases">
        <title>Sulfurovum sp. XTW-4 genome assembly.</title>
        <authorList>
            <person name="Wang J."/>
        </authorList>
    </citation>
    <scope>NUCLEOTIDE SEQUENCE</scope>
    <source>
        <strain evidence="3">XTW-4</strain>
    </source>
</reference>
<accession>A0ABT7QUK7</accession>